<reference evidence="1" key="1">
    <citation type="submission" date="2020-08" db="EMBL/GenBank/DDBJ databases">
        <authorList>
            <person name="Cejkova D."/>
            <person name="Kubasova T."/>
            <person name="Jahodarova E."/>
            <person name="Rychlik I."/>
        </authorList>
    </citation>
    <scope>NUCLEOTIDE SEQUENCE</scope>
    <source>
        <strain evidence="1">An420c</strain>
    </source>
</reference>
<dbReference type="AlphaFoldDB" id="A0A938X3J4"/>
<protein>
    <submittedName>
        <fullName evidence="1">Uncharacterized protein</fullName>
    </submittedName>
</protein>
<proteinExistence type="predicted"/>
<dbReference type="EMBL" id="JACJLV010000028">
    <property type="protein sequence ID" value="MBM6827226.1"/>
    <property type="molecule type" value="Genomic_DNA"/>
</dbReference>
<dbReference type="RefSeq" id="WP_087224418.1">
    <property type="nucleotide sequence ID" value="NZ_JACJLV010000028.1"/>
</dbReference>
<evidence type="ECO:0000313" key="1">
    <source>
        <dbReference type="EMBL" id="MBM6827226.1"/>
    </source>
</evidence>
<gene>
    <name evidence="1" type="ORF">H6A13_08995</name>
</gene>
<name>A0A938X3J4_9CLOT</name>
<comment type="caution">
    <text evidence="1">The sequence shown here is derived from an EMBL/GenBank/DDBJ whole genome shotgun (WGS) entry which is preliminary data.</text>
</comment>
<organism evidence="1 2">
    <name type="scientific">Mordavella massiliensis</name>
    <dbReference type="NCBI Taxonomy" id="1871024"/>
    <lineage>
        <taxon>Bacteria</taxon>
        <taxon>Bacillati</taxon>
        <taxon>Bacillota</taxon>
        <taxon>Clostridia</taxon>
        <taxon>Eubacteriales</taxon>
        <taxon>Clostridiaceae</taxon>
        <taxon>Mordavella</taxon>
    </lineage>
</organism>
<evidence type="ECO:0000313" key="2">
    <source>
        <dbReference type="Proteomes" id="UP000713880"/>
    </source>
</evidence>
<sequence length="81" mass="9305">MGSDNYKWHIHCPVCGAFLEKSSQCDSEVDCKKCKSTLEVLVKEDIVSVRPMIIRDEQLKARMRVYAQRIRSGSGKKKETE</sequence>
<keyword evidence="2" id="KW-1185">Reference proteome</keyword>
<accession>A0A938X3J4</accession>
<reference evidence="1" key="2">
    <citation type="journal article" date="2021" name="Sci. Rep.">
        <title>The distribution of antibiotic resistance genes in chicken gut microbiota commensals.</title>
        <authorList>
            <person name="Juricova H."/>
            <person name="Matiasovicova J."/>
            <person name="Kubasova T."/>
            <person name="Cejkova D."/>
            <person name="Rychlik I."/>
        </authorList>
    </citation>
    <scope>NUCLEOTIDE SEQUENCE</scope>
    <source>
        <strain evidence="1">An420c</strain>
    </source>
</reference>
<dbReference type="Proteomes" id="UP000713880">
    <property type="component" value="Unassembled WGS sequence"/>
</dbReference>